<dbReference type="Gene3D" id="3.90.70.10">
    <property type="entry name" value="Cysteine proteinases"/>
    <property type="match status" value="1"/>
</dbReference>
<evidence type="ECO:0000256" key="5">
    <source>
        <dbReference type="ARBA" id="ARBA00022801"/>
    </source>
</evidence>
<sequence>MENNSAEIPPPNWIDPAKTLDGQTLDQRTGSYSKLENPLIVENSSTLGSEELQDDSDLLDAFLYMDEENEEKESEIREDEHSNWSPTTAFSAGPCSKNFDFNGESLALNIKPSASDWGKWPSPKRPAEIESNTPVLTLLLEDAKPVIVGAGFANLGNTCFLNAVLQCFIHTVPLLQGLFYSSHSTPCQFYSDGFCVLCDLRELVELSLISAGRTVTPGKLVNNLSYFSSSFRRFQQEDAHEFLQCFLDRLESSENSKLKAVSSRNDNFVKQVFGGRLVSKLKCCNCGHSSDTYEPSIDLSLEIEDVDTLLIALQSFTKVEKIEDPETRFTCEECKEQVSVEKQLVLDCAPSIAAFHLKRFKSDGCYVEKIDKHVAFPLELDLLPFTGGNKTNDPELKYELYAVVVHVGYTSTSGHYYCFIRVSPDTWCKFDDSKVVRVHEQFVLSQEAYILFYAKQGTTWFSNFIESQKLGIHSTILNTSPKSVLDNADIYASPVVQNYHSSDVNGRNDTADESLPEDYGEPKHSGVENIENKDNRSSTIDDLPKESTSLPMVASNSSNVTSHVAHKVISSSSLKKINIEDVGAVGNKPNITLTPQRSSSPEIYREDQPDAGLSIPRDHLRLVDSISCKRKLEKDLDDLETKQAFSLIKKSIPGFRGQQLMAALMGPRSEGAVNKKRSKRISSSPNRGEHDFLQVVSDERVSFRKSVKWMVHVVFTGYFVGISVSTNR</sequence>
<dbReference type="FunFam" id="3.90.70.10:FF:000116">
    <property type="entry name" value="Ubiquitin carboxyl-terminal hydrolase 20"/>
    <property type="match status" value="1"/>
</dbReference>
<evidence type="ECO:0000259" key="10">
    <source>
        <dbReference type="Pfam" id="PF00443"/>
    </source>
</evidence>
<reference evidence="11" key="1">
    <citation type="submission" date="2023-05" db="EMBL/GenBank/DDBJ databases">
        <authorList>
            <person name="Huff M."/>
        </authorList>
    </citation>
    <scope>NUCLEOTIDE SEQUENCE</scope>
</reference>
<proteinExistence type="inferred from homology"/>
<keyword evidence="3 8" id="KW-0645">Protease</keyword>
<dbReference type="GO" id="GO:0005829">
    <property type="term" value="C:cytosol"/>
    <property type="evidence" value="ECO:0007669"/>
    <property type="project" value="TreeGrafter"/>
</dbReference>
<feature type="region of interest" description="Disordered" evidence="9">
    <location>
        <begin position="668"/>
        <end position="688"/>
    </location>
</feature>
<feature type="region of interest" description="Disordered" evidence="9">
    <location>
        <begin position="501"/>
        <end position="555"/>
    </location>
</feature>
<evidence type="ECO:0000256" key="9">
    <source>
        <dbReference type="SAM" id="MobiDB-lite"/>
    </source>
</evidence>
<evidence type="ECO:0000256" key="8">
    <source>
        <dbReference type="RuleBase" id="RU366025"/>
    </source>
</evidence>
<feature type="compositionally biased region" description="Polar residues" evidence="9">
    <location>
        <begin position="546"/>
        <end position="555"/>
    </location>
</feature>
<keyword evidence="4 8" id="KW-0833">Ubl conjugation pathway</keyword>
<dbReference type="GO" id="GO:0004843">
    <property type="term" value="F:cysteine-type deubiquitinase activity"/>
    <property type="evidence" value="ECO:0007669"/>
    <property type="project" value="UniProtKB-UniRule"/>
</dbReference>
<evidence type="ECO:0000313" key="11">
    <source>
        <dbReference type="EMBL" id="CAI9784995.1"/>
    </source>
</evidence>
<feature type="region of interest" description="Disordered" evidence="9">
    <location>
        <begin position="590"/>
        <end position="611"/>
    </location>
</feature>
<feature type="compositionally biased region" description="Polar residues" evidence="9">
    <location>
        <begin position="590"/>
        <end position="601"/>
    </location>
</feature>
<evidence type="ECO:0000256" key="6">
    <source>
        <dbReference type="ARBA" id="ARBA00022807"/>
    </source>
</evidence>
<evidence type="ECO:0000313" key="12">
    <source>
        <dbReference type="Proteomes" id="UP000834106"/>
    </source>
</evidence>
<comment type="function">
    <text evidence="7 8">Recognizes and hydrolyzes the peptide bond at the C-terminal Gly of ubiquitin. Involved in the processing of poly-ubiquitin precursors as well as that of ubiquitinated proteins.</text>
</comment>
<organism evidence="11 12">
    <name type="scientific">Fraxinus pennsylvanica</name>
    <dbReference type="NCBI Taxonomy" id="56036"/>
    <lineage>
        <taxon>Eukaryota</taxon>
        <taxon>Viridiplantae</taxon>
        <taxon>Streptophyta</taxon>
        <taxon>Embryophyta</taxon>
        <taxon>Tracheophyta</taxon>
        <taxon>Spermatophyta</taxon>
        <taxon>Magnoliopsida</taxon>
        <taxon>eudicotyledons</taxon>
        <taxon>Gunneridae</taxon>
        <taxon>Pentapetalae</taxon>
        <taxon>asterids</taxon>
        <taxon>lamiids</taxon>
        <taxon>Lamiales</taxon>
        <taxon>Oleaceae</taxon>
        <taxon>Oleeae</taxon>
        <taxon>Fraxinus</taxon>
    </lineage>
</organism>
<dbReference type="InterPro" id="IPR050164">
    <property type="entry name" value="Peptidase_C19"/>
</dbReference>
<evidence type="ECO:0000256" key="3">
    <source>
        <dbReference type="ARBA" id="ARBA00022670"/>
    </source>
</evidence>
<dbReference type="PROSITE" id="PS00972">
    <property type="entry name" value="USP_1"/>
    <property type="match status" value="1"/>
</dbReference>
<feature type="region of interest" description="Disordered" evidence="9">
    <location>
        <begin position="1"/>
        <end position="24"/>
    </location>
</feature>
<name>A0AAD2AGP7_9LAMI</name>
<comment type="similarity">
    <text evidence="2 8">Belongs to the peptidase C19 family.</text>
</comment>
<dbReference type="EC" id="3.4.19.12" evidence="8"/>
<evidence type="ECO:0000256" key="7">
    <source>
        <dbReference type="ARBA" id="ARBA00037450"/>
    </source>
</evidence>
<dbReference type="PROSITE" id="PS00973">
    <property type="entry name" value="USP_2"/>
    <property type="match status" value="1"/>
</dbReference>
<keyword evidence="6 8" id="KW-0788">Thiol protease</keyword>
<dbReference type="GO" id="GO:0016579">
    <property type="term" value="P:protein deubiquitination"/>
    <property type="evidence" value="ECO:0007669"/>
    <property type="project" value="InterPro"/>
</dbReference>
<evidence type="ECO:0000256" key="4">
    <source>
        <dbReference type="ARBA" id="ARBA00022786"/>
    </source>
</evidence>
<dbReference type="InterPro" id="IPR038765">
    <property type="entry name" value="Papain-like_cys_pep_sf"/>
</dbReference>
<protein>
    <recommendedName>
        <fullName evidence="8">Ubiquitin carboxyl-terminal hydrolase</fullName>
        <ecNumber evidence="8">3.4.19.12</ecNumber>
    </recommendedName>
</protein>
<dbReference type="InterPro" id="IPR001394">
    <property type="entry name" value="Peptidase_C19_UCH"/>
</dbReference>
<dbReference type="AlphaFoldDB" id="A0AAD2AGP7"/>
<accession>A0AAD2AGP7</accession>
<dbReference type="InterPro" id="IPR018200">
    <property type="entry name" value="USP_CS"/>
</dbReference>
<dbReference type="Proteomes" id="UP000834106">
    <property type="component" value="Chromosome 21"/>
</dbReference>
<evidence type="ECO:0000256" key="1">
    <source>
        <dbReference type="ARBA" id="ARBA00000707"/>
    </source>
</evidence>
<dbReference type="Pfam" id="PF00443">
    <property type="entry name" value="UCH"/>
    <property type="match status" value="1"/>
</dbReference>
<dbReference type="PANTHER" id="PTHR24006">
    <property type="entry name" value="UBIQUITIN CARBOXYL-TERMINAL HYDROLASE"/>
    <property type="match status" value="1"/>
</dbReference>
<feature type="domain" description="Peptidase C19 ubiquitin carboxyl-terminal hydrolase" evidence="10">
    <location>
        <begin position="151"/>
        <end position="453"/>
    </location>
</feature>
<dbReference type="PANTHER" id="PTHR24006:SF747">
    <property type="entry name" value="UBIQUITIN CARBOXYL-TERMINAL HYDROLASE 20"/>
    <property type="match status" value="1"/>
</dbReference>
<comment type="catalytic activity">
    <reaction evidence="1 8">
        <text>Thiol-dependent hydrolysis of ester, thioester, amide, peptide and isopeptide bonds formed by the C-terminal Gly of ubiquitin (a 76-residue protein attached to proteins as an intracellular targeting signal).</text>
        <dbReference type="EC" id="3.4.19.12"/>
    </reaction>
</comment>
<dbReference type="GO" id="GO:0005634">
    <property type="term" value="C:nucleus"/>
    <property type="evidence" value="ECO:0007669"/>
    <property type="project" value="TreeGrafter"/>
</dbReference>
<keyword evidence="12" id="KW-1185">Reference proteome</keyword>
<gene>
    <name evidence="11" type="ORF">FPE_LOCUS32425</name>
</gene>
<dbReference type="EMBL" id="OU503056">
    <property type="protein sequence ID" value="CAI9784995.1"/>
    <property type="molecule type" value="Genomic_DNA"/>
</dbReference>
<dbReference type="GO" id="GO:0006508">
    <property type="term" value="P:proteolysis"/>
    <property type="evidence" value="ECO:0007669"/>
    <property type="project" value="UniProtKB-KW"/>
</dbReference>
<keyword evidence="5 8" id="KW-0378">Hydrolase</keyword>
<feature type="compositionally biased region" description="Basic and acidic residues" evidence="9">
    <location>
        <begin position="520"/>
        <end position="536"/>
    </location>
</feature>
<dbReference type="SUPFAM" id="SSF54001">
    <property type="entry name" value="Cysteine proteinases"/>
    <property type="match status" value="1"/>
</dbReference>
<evidence type="ECO:0000256" key="2">
    <source>
        <dbReference type="ARBA" id="ARBA00009085"/>
    </source>
</evidence>